<dbReference type="GO" id="GO:0022857">
    <property type="term" value="F:transmembrane transporter activity"/>
    <property type="evidence" value="ECO:0007669"/>
    <property type="project" value="TreeGrafter"/>
</dbReference>
<dbReference type="Gene3D" id="3.40.50.300">
    <property type="entry name" value="P-loop containing nucleotide triphosphate hydrolases"/>
    <property type="match status" value="1"/>
</dbReference>
<dbReference type="GO" id="GO:0005886">
    <property type="term" value="C:plasma membrane"/>
    <property type="evidence" value="ECO:0007669"/>
    <property type="project" value="TreeGrafter"/>
</dbReference>
<accession>A0AAE3EBU6</accession>
<proteinExistence type="predicted"/>
<organism evidence="5 6">
    <name type="scientific">Hominifimenecus microfluidus</name>
    <dbReference type="NCBI Taxonomy" id="2885348"/>
    <lineage>
        <taxon>Bacteria</taxon>
        <taxon>Bacillati</taxon>
        <taxon>Bacillota</taxon>
        <taxon>Clostridia</taxon>
        <taxon>Lachnospirales</taxon>
        <taxon>Lachnospiraceae</taxon>
        <taxon>Hominifimenecus</taxon>
    </lineage>
</organism>
<dbReference type="CDD" id="cd03255">
    <property type="entry name" value="ABC_MJ0796_LolCDE_FtsE"/>
    <property type="match status" value="1"/>
</dbReference>
<comment type="caution">
    <text evidence="5">The sequence shown here is derived from an EMBL/GenBank/DDBJ whole genome shotgun (WGS) entry which is preliminary data.</text>
</comment>
<evidence type="ECO:0000256" key="3">
    <source>
        <dbReference type="ARBA" id="ARBA00022840"/>
    </source>
</evidence>
<dbReference type="InterPro" id="IPR003593">
    <property type="entry name" value="AAA+_ATPase"/>
</dbReference>
<dbReference type="InterPro" id="IPR015854">
    <property type="entry name" value="ABC_transpr_LolD-like"/>
</dbReference>
<dbReference type="SUPFAM" id="SSF52540">
    <property type="entry name" value="P-loop containing nucleoside triphosphate hydrolases"/>
    <property type="match status" value="1"/>
</dbReference>
<keyword evidence="1" id="KW-0813">Transport</keyword>
<name>A0AAE3EBU6_9FIRM</name>
<dbReference type="EMBL" id="JAJEQR010000039">
    <property type="protein sequence ID" value="MCC2231799.1"/>
    <property type="molecule type" value="Genomic_DNA"/>
</dbReference>
<dbReference type="InterPro" id="IPR017871">
    <property type="entry name" value="ABC_transporter-like_CS"/>
</dbReference>
<dbReference type="PROSITE" id="PS50893">
    <property type="entry name" value="ABC_TRANSPORTER_2"/>
    <property type="match status" value="1"/>
</dbReference>
<dbReference type="PANTHER" id="PTHR24220">
    <property type="entry name" value="IMPORT ATP-BINDING PROTEIN"/>
    <property type="match status" value="1"/>
</dbReference>
<evidence type="ECO:0000259" key="4">
    <source>
        <dbReference type="PROSITE" id="PS50893"/>
    </source>
</evidence>
<dbReference type="Proteomes" id="UP001198182">
    <property type="component" value="Unassembled WGS sequence"/>
</dbReference>
<dbReference type="AlphaFoldDB" id="A0AAE3EBU6"/>
<evidence type="ECO:0000256" key="1">
    <source>
        <dbReference type="ARBA" id="ARBA00022448"/>
    </source>
</evidence>
<dbReference type="InterPro" id="IPR027417">
    <property type="entry name" value="P-loop_NTPase"/>
</dbReference>
<evidence type="ECO:0000256" key="2">
    <source>
        <dbReference type="ARBA" id="ARBA00022741"/>
    </source>
</evidence>
<keyword evidence="3 5" id="KW-0067">ATP-binding</keyword>
<keyword evidence="2" id="KW-0547">Nucleotide-binding</keyword>
<evidence type="ECO:0000313" key="5">
    <source>
        <dbReference type="EMBL" id="MCC2231799.1"/>
    </source>
</evidence>
<dbReference type="PANTHER" id="PTHR24220:SF86">
    <property type="entry name" value="ABC TRANSPORTER ABCH.1"/>
    <property type="match status" value="1"/>
</dbReference>
<dbReference type="InterPro" id="IPR003439">
    <property type="entry name" value="ABC_transporter-like_ATP-bd"/>
</dbReference>
<sequence>MAESMAEPIVLKNLCKTYSMPGEEIHAVRDITLTIPDREFIAIMGRSGCGKSTLLQILGTLLAPTSGSYLLRGQEVAGMNEKQVSALRRREIGFVFQQYRLIREYSVWENICMPLCLDRAKPDEDYIMDLARSCGISDKMGKYPDQLSGGEQQRVAIVRAMAAKPSILLADEPTGNLDYKTGKEIMYVLQVCRARFHQTIVMVTHDRETASCADQVWWMEDGQIQPKDIKEEWEKAGHVGYEM</sequence>
<feature type="domain" description="ABC transporter" evidence="4">
    <location>
        <begin position="9"/>
        <end position="243"/>
    </location>
</feature>
<protein>
    <submittedName>
        <fullName evidence="5">ABC transporter ATP-binding protein</fullName>
    </submittedName>
</protein>
<dbReference type="GO" id="GO:0098796">
    <property type="term" value="C:membrane protein complex"/>
    <property type="evidence" value="ECO:0007669"/>
    <property type="project" value="UniProtKB-ARBA"/>
</dbReference>
<dbReference type="FunFam" id="3.40.50.300:FF:000032">
    <property type="entry name" value="Export ABC transporter ATP-binding protein"/>
    <property type="match status" value="1"/>
</dbReference>
<keyword evidence="6" id="KW-1185">Reference proteome</keyword>
<evidence type="ECO:0000313" key="6">
    <source>
        <dbReference type="Proteomes" id="UP001198182"/>
    </source>
</evidence>
<reference evidence="5" key="1">
    <citation type="submission" date="2021-10" db="EMBL/GenBank/DDBJ databases">
        <title>Anaerobic single-cell dispensing facilitates the cultivation of human gut bacteria.</title>
        <authorList>
            <person name="Afrizal A."/>
        </authorList>
    </citation>
    <scope>NUCLEOTIDE SEQUENCE</scope>
    <source>
        <strain evidence="5">CLA-AA-H215</strain>
    </source>
</reference>
<gene>
    <name evidence="5" type="ORF">LKD81_12460</name>
</gene>
<dbReference type="Pfam" id="PF00005">
    <property type="entry name" value="ABC_tran"/>
    <property type="match status" value="1"/>
</dbReference>
<dbReference type="GO" id="GO:0005524">
    <property type="term" value="F:ATP binding"/>
    <property type="evidence" value="ECO:0007669"/>
    <property type="project" value="UniProtKB-KW"/>
</dbReference>
<dbReference type="InterPro" id="IPR017911">
    <property type="entry name" value="MacB-like_ATP-bd"/>
</dbReference>
<dbReference type="GO" id="GO:0016887">
    <property type="term" value="F:ATP hydrolysis activity"/>
    <property type="evidence" value="ECO:0007669"/>
    <property type="project" value="InterPro"/>
</dbReference>
<dbReference type="RefSeq" id="WP_308454284.1">
    <property type="nucleotide sequence ID" value="NZ_JAJEQR010000039.1"/>
</dbReference>
<dbReference type="PROSITE" id="PS00211">
    <property type="entry name" value="ABC_TRANSPORTER_1"/>
    <property type="match status" value="1"/>
</dbReference>
<dbReference type="SMART" id="SM00382">
    <property type="entry name" value="AAA"/>
    <property type="match status" value="1"/>
</dbReference>